<evidence type="ECO:0000313" key="4">
    <source>
        <dbReference type="Proteomes" id="UP000824782"/>
    </source>
</evidence>
<feature type="transmembrane region" description="Helical" evidence="2">
    <location>
        <begin position="97"/>
        <end position="124"/>
    </location>
</feature>
<sequence>MKNKKTKNVDDQTRRKEHAQKKNVYGNVVEIKRKPVLNAAAEMNGASVTMDNYIGNDVYVNMDELNKEEQMIRTMKKGREPTVTKKESTSKIPKVQIIVAALILLVVLFLILIAITSVLFIYYLEMRKEVSHQKNLGNYALLSAGPAPALGISGKVPGPRVAGGAHIRLYIRKP</sequence>
<proteinExistence type="predicted"/>
<keyword evidence="2" id="KW-0472">Membrane</keyword>
<gene>
    <name evidence="3" type="ORF">GDO81_009157</name>
</gene>
<keyword evidence="2" id="KW-0812">Transmembrane</keyword>
<accession>A0AAV7BNX8</accession>
<dbReference type="Proteomes" id="UP000824782">
    <property type="component" value="Unassembled WGS sequence"/>
</dbReference>
<dbReference type="EMBL" id="WNYA01000004">
    <property type="protein sequence ID" value="KAG8574385.1"/>
    <property type="molecule type" value="Genomic_DNA"/>
</dbReference>
<evidence type="ECO:0000256" key="2">
    <source>
        <dbReference type="SAM" id="Phobius"/>
    </source>
</evidence>
<comment type="caution">
    <text evidence="3">The sequence shown here is derived from an EMBL/GenBank/DDBJ whole genome shotgun (WGS) entry which is preliminary data.</text>
</comment>
<keyword evidence="2" id="KW-1133">Transmembrane helix</keyword>
<evidence type="ECO:0000313" key="3">
    <source>
        <dbReference type="EMBL" id="KAG8574385.1"/>
    </source>
</evidence>
<reference evidence="3" key="1">
    <citation type="thesis" date="2020" institute="ProQuest LLC" country="789 East Eisenhower Parkway, Ann Arbor, MI, USA">
        <title>Comparative Genomics and Chromosome Evolution.</title>
        <authorList>
            <person name="Mudd A.B."/>
        </authorList>
    </citation>
    <scope>NUCLEOTIDE SEQUENCE</scope>
    <source>
        <strain evidence="3">237g6f4</strain>
        <tissue evidence="3">Blood</tissue>
    </source>
</reference>
<organism evidence="3 4">
    <name type="scientific">Engystomops pustulosus</name>
    <name type="common">Tungara frog</name>
    <name type="synonym">Physalaemus pustulosus</name>
    <dbReference type="NCBI Taxonomy" id="76066"/>
    <lineage>
        <taxon>Eukaryota</taxon>
        <taxon>Metazoa</taxon>
        <taxon>Chordata</taxon>
        <taxon>Craniata</taxon>
        <taxon>Vertebrata</taxon>
        <taxon>Euteleostomi</taxon>
        <taxon>Amphibia</taxon>
        <taxon>Batrachia</taxon>
        <taxon>Anura</taxon>
        <taxon>Neobatrachia</taxon>
        <taxon>Hyloidea</taxon>
        <taxon>Leptodactylidae</taxon>
        <taxon>Leiuperinae</taxon>
        <taxon>Engystomops</taxon>
    </lineage>
</organism>
<dbReference type="AlphaFoldDB" id="A0AAV7BNX8"/>
<protein>
    <submittedName>
        <fullName evidence="3">Uncharacterized protein</fullName>
    </submittedName>
</protein>
<name>A0AAV7BNX8_ENGPU</name>
<evidence type="ECO:0000256" key="1">
    <source>
        <dbReference type="SAM" id="MobiDB-lite"/>
    </source>
</evidence>
<keyword evidence="4" id="KW-1185">Reference proteome</keyword>
<feature type="region of interest" description="Disordered" evidence="1">
    <location>
        <begin position="1"/>
        <end position="20"/>
    </location>
</feature>